<proteinExistence type="predicted"/>
<organism evidence="1 2">
    <name type="scientific">Sphaerodactylus townsendi</name>
    <dbReference type="NCBI Taxonomy" id="933632"/>
    <lineage>
        <taxon>Eukaryota</taxon>
        <taxon>Metazoa</taxon>
        <taxon>Chordata</taxon>
        <taxon>Craniata</taxon>
        <taxon>Vertebrata</taxon>
        <taxon>Euteleostomi</taxon>
        <taxon>Lepidosauria</taxon>
        <taxon>Squamata</taxon>
        <taxon>Bifurcata</taxon>
        <taxon>Gekkota</taxon>
        <taxon>Sphaerodactylidae</taxon>
        <taxon>Sphaerodactylus</taxon>
    </lineage>
</organism>
<reference evidence="1" key="1">
    <citation type="submission" date="2021-08" db="EMBL/GenBank/DDBJ databases">
        <title>The first chromosome-level gecko genome reveals the dynamic sex chromosomes of Neotropical dwarf geckos (Sphaerodactylidae: Sphaerodactylus).</title>
        <authorList>
            <person name="Pinto B.J."/>
            <person name="Keating S.E."/>
            <person name="Gamble T."/>
        </authorList>
    </citation>
    <scope>NUCLEOTIDE SEQUENCE</scope>
    <source>
        <strain evidence="1">TG3544</strain>
    </source>
</reference>
<name>A0ACB8EY39_9SAUR</name>
<dbReference type="Proteomes" id="UP000827872">
    <property type="component" value="Linkage Group LG15"/>
</dbReference>
<comment type="caution">
    <text evidence="1">The sequence shown here is derived from an EMBL/GenBank/DDBJ whole genome shotgun (WGS) entry which is preliminary data.</text>
</comment>
<dbReference type="EMBL" id="CM037628">
    <property type="protein sequence ID" value="KAH7997428.1"/>
    <property type="molecule type" value="Genomic_DNA"/>
</dbReference>
<accession>A0ACB8EY39</accession>
<evidence type="ECO:0000313" key="1">
    <source>
        <dbReference type="EMBL" id="KAH7997428.1"/>
    </source>
</evidence>
<evidence type="ECO:0000313" key="2">
    <source>
        <dbReference type="Proteomes" id="UP000827872"/>
    </source>
</evidence>
<protein>
    <submittedName>
        <fullName evidence="1">Uncharacterized protein</fullName>
    </submittedName>
</protein>
<sequence>MLRSQELFLRDRFCRCLPEGSAEGPRCFPCLRRVPTCCLAPLGSQAPGAMLPWPGKQTPVLSLLISRLALLQVSALAFLTGCPKQIGSRRSCPGSTPEVAGIWSTEVPASFRQRRHNEKPMRFTRSCCKSPGSFFSSTEKTDGPGELSWNLRKPQRCPFCNSRRNVYGNDHTHMQTHPSRSGIRLSSGWHGQNGRPLNMLCQKQVSCSAIYRQTSGPLLH</sequence>
<gene>
    <name evidence="1" type="ORF">K3G42_015332</name>
</gene>
<keyword evidence="2" id="KW-1185">Reference proteome</keyword>